<name>A0A8B6ES81_MYTGA</name>
<keyword evidence="3" id="KW-0862">Zinc</keyword>
<dbReference type="Proteomes" id="UP000596742">
    <property type="component" value="Unassembled WGS sequence"/>
</dbReference>
<dbReference type="SMART" id="SM00184">
    <property type="entry name" value="RING"/>
    <property type="match status" value="1"/>
</dbReference>
<dbReference type="InterPro" id="IPR017907">
    <property type="entry name" value="Znf_RING_CS"/>
</dbReference>
<dbReference type="EMBL" id="UYJE01005651">
    <property type="protein sequence ID" value="VDI39103.1"/>
    <property type="molecule type" value="Genomic_DNA"/>
</dbReference>
<keyword evidence="2 4" id="KW-0863">Zinc-finger</keyword>
<dbReference type="InterPro" id="IPR031248">
    <property type="entry name" value="RNF213"/>
</dbReference>
<dbReference type="Pfam" id="PF14634">
    <property type="entry name" value="zf-RING_5"/>
    <property type="match status" value="1"/>
</dbReference>
<accession>A0A8B6ES81</accession>
<dbReference type="GO" id="GO:0016887">
    <property type="term" value="F:ATP hydrolysis activity"/>
    <property type="evidence" value="ECO:0007669"/>
    <property type="project" value="InterPro"/>
</dbReference>
<organism evidence="6 7">
    <name type="scientific">Mytilus galloprovincialis</name>
    <name type="common">Mediterranean mussel</name>
    <dbReference type="NCBI Taxonomy" id="29158"/>
    <lineage>
        <taxon>Eukaryota</taxon>
        <taxon>Metazoa</taxon>
        <taxon>Spiralia</taxon>
        <taxon>Lophotrochozoa</taxon>
        <taxon>Mollusca</taxon>
        <taxon>Bivalvia</taxon>
        <taxon>Autobranchia</taxon>
        <taxon>Pteriomorphia</taxon>
        <taxon>Mytilida</taxon>
        <taxon>Mytiloidea</taxon>
        <taxon>Mytilidae</taxon>
        <taxon>Mytilinae</taxon>
        <taxon>Mytilus</taxon>
    </lineage>
</organism>
<dbReference type="PROSITE" id="PS00518">
    <property type="entry name" value="ZF_RING_1"/>
    <property type="match status" value="1"/>
</dbReference>
<feature type="non-terminal residue" evidence="6">
    <location>
        <position position="1"/>
    </location>
</feature>
<dbReference type="OrthoDB" id="6146020at2759"/>
<dbReference type="AlphaFoldDB" id="A0A8B6ES81"/>
<evidence type="ECO:0000256" key="2">
    <source>
        <dbReference type="ARBA" id="ARBA00022771"/>
    </source>
</evidence>
<evidence type="ECO:0000256" key="1">
    <source>
        <dbReference type="ARBA" id="ARBA00022723"/>
    </source>
</evidence>
<evidence type="ECO:0000313" key="7">
    <source>
        <dbReference type="Proteomes" id="UP000596742"/>
    </source>
</evidence>
<proteinExistence type="predicted"/>
<evidence type="ECO:0000259" key="5">
    <source>
        <dbReference type="PROSITE" id="PS50089"/>
    </source>
</evidence>
<dbReference type="SUPFAM" id="SSF57850">
    <property type="entry name" value="RING/U-box"/>
    <property type="match status" value="1"/>
</dbReference>
<feature type="domain" description="RING-type" evidence="5">
    <location>
        <begin position="222"/>
        <end position="262"/>
    </location>
</feature>
<reference evidence="6" key="1">
    <citation type="submission" date="2018-11" db="EMBL/GenBank/DDBJ databases">
        <authorList>
            <person name="Alioto T."/>
            <person name="Alioto T."/>
        </authorList>
    </citation>
    <scope>NUCLEOTIDE SEQUENCE</scope>
</reference>
<dbReference type="InterPro" id="IPR013083">
    <property type="entry name" value="Znf_RING/FYVE/PHD"/>
</dbReference>
<comment type="caution">
    <text evidence="6">The sequence shown here is derived from an EMBL/GenBank/DDBJ whole genome shotgun (WGS) entry which is preliminary data.</text>
</comment>
<dbReference type="Gene3D" id="3.30.40.10">
    <property type="entry name" value="Zinc/RING finger domain, C3HC4 (zinc finger)"/>
    <property type="match status" value="1"/>
</dbReference>
<dbReference type="PANTHER" id="PTHR22605">
    <property type="entry name" value="RZ-TYPE DOMAIN-CONTAINING PROTEIN"/>
    <property type="match status" value="1"/>
</dbReference>
<dbReference type="GO" id="GO:0008270">
    <property type="term" value="F:zinc ion binding"/>
    <property type="evidence" value="ECO:0007669"/>
    <property type="project" value="UniProtKB-KW"/>
</dbReference>
<keyword evidence="1" id="KW-0479">Metal-binding</keyword>
<gene>
    <name evidence="6" type="ORF">MGAL_10B070062</name>
</gene>
<dbReference type="InterPro" id="IPR001841">
    <property type="entry name" value="Znf_RING"/>
</dbReference>
<dbReference type="GO" id="GO:0004842">
    <property type="term" value="F:ubiquitin-protein transferase activity"/>
    <property type="evidence" value="ECO:0007669"/>
    <property type="project" value="InterPro"/>
</dbReference>
<dbReference type="PANTHER" id="PTHR22605:SF16">
    <property type="entry name" value="E3 UBIQUITIN-PROTEIN LIGASE RNF213"/>
    <property type="match status" value="1"/>
</dbReference>
<evidence type="ECO:0000256" key="3">
    <source>
        <dbReference type="ARBA" id="ARBA00022833"/>
    </source>
</evidence>
<dbReference type="PROSITE" id="PS50089">
    <property type="entry name" value="ZF_RING_2"/>
    <property type="match status" value="1"/>
</dbReference>
<sequence>MVGNWTSRQLISTKMSLNHPLHINRIGSVLIGCKGIVQADFSQDILISLIGCHAAFDLHEEKFRNFENIVQISPDCSIRCLKFLKDNPELVSDKEITLDLIGLRLLLDTVEKPQDEQLQLHENRVKWITCICQYRPVVERILDSKDVDAITKSRNTWTGAIVIKLFLEHICTEDSAYEMCGILWKIMQKSDMKTVESLKYVESFLIAYKNKMARKLLSKEICVHCESPYIENPITLPCNHVICRNCLKNAMSPKQGTCPLCQQIFRPDFKEDVHGERENNKSLKDFMGRCNSFYMDVVSQLCFARGKSPTSDVVQQLLDHITVKRDKKLTFSKDLTVFNDCYDGTPVVRSFLLQRLMQT</sequence>
<protein>
    <recommendedName>
        <fullName evidence="5">RING-type domain-containing protein</fullName>
    </recommendedName>
</protein>
<evidence type="ECO:0000256" key="4">
    <source>
        <dbReference type="PROSITE-ProRule" id="PRU00175"/>
    </source>
</evidence>
<keyword evidence="7" id="KW-1185">Reference proteome</keyword>
<evidence type="ECO:0000313" key="6">
    <source>
        <dbReference type="EMBL" id="VDI39103.1"/>
    </source>
</evidence>